<feature type="compositionally biased region" description="Low complexity" evidence="1">
    <location>
        <begin position="514"/>
        <end position="528"/>
    </location>
</feature>
<feature type="region of interest" description="Disordered" evidence="1">
    <location>
        <begin position="507"/>
        <end position="659"/>
    </location>
</feature>
<feature type="compositionally biased region" description="Low complexity" evidence="1">
    <location>
        <begin position="640"/>
        <end position="649"/>
    </location>
</feature>
<reference evidence="3 4" key="1">
    <citation type="journal article" date="2015" name="Biotechnol. Biofuels">
        <title>Enhanced degradation of softwood versus hardwood by the white-rot fungus Pycnoporus coccineus.</title>
        <authorList>
            <person name="Couturier M."/>
            <person name="Navarro D."/>
            <person name="Chevret D."/>
            <person name="Henrissat B."/>
            <person name="Piumi F."/>
            <person name="Ruiz-Duenas F.J."/>
            <person name="Martinez A.T."/>
            <person name="Grigoriev I.V."/>
            <person name="Riley R."/>
            <person name="Lipzen A."/>
            <person name="Berrin J.G."/>
            <person name="Master E.R."/>
            <person name="Rosso M.N."/>
        </authorList>
    </citation>
    <scope>NUCLEOTIDE SEQUENCE [LARGE SCALE GENOMIC DNA]</scope>
    <source>
        <strain evidence="3 4">BRFM310</strain>
    </source>
</reference>
<accession>A0A1Y2IIR3</accession>
<feature type="region of interest" description="Disordered" evidence="1">
    <location>
        <begin position="134"/>
        <end position="298"/>
    </location>
</feature>
<dbReference type="Proteomes" id="UP000193067">
    <property type="component" value="Unassembled WGS sequence"/>
</dbReference>
<dbReference type="OrthoDB" id="2756968at2759"/>
<feature type="compositionally biased region" description="Low complexity" evidence="1">
    <location>
        <begin position="420"/>
        <end position="450"/>
    </location>
</feature>
<feature type="region of interest" description="Disordered" evidence="1">
    <location>
        <begin position="314"/>
        <end position="458"/>
    </location>
</feature>
<feature type="compositionally biased region" description="Gly residues" evidence="1">
    <location>
        <begin position="599"/>
        <end position="615"/>
    </location>
</feature>
<feature type="compositionally biased region" description="Basic and acidic residues" evidence="1">
    <location>
        <begin position="181"/>
        <end position="194"/>
    </location>
</feature>
<feature type="compositionally biased region" description="Pro residues" evidence="1">
    <location>
        <begin position="319"/>
        <end position="342"/>
    </location>
</feature>
<organism evidence="3 4">
    <name type="scientific">Trametes coccinea (strain BRFM310)</name>
    <name type="common">Pycnoporus coccineus</name>
    <dbReference type="NCBI Taxonomy" id="1353009"/>
    <lineage>
        <taxon>Eukaryota</taxon>
        <taxon>Fungi</taxon>
        <taxon>Dikarya</taxon>
        <taxon>Basidiomycota</taxon>
        <taxon>Agaricomycotina</taxon>
        <taxon>Agaricomycetes</taxon>
        <taxon>Polyporales</taxon>
        <taxon>Polyporaceae</taxon>
        <taxon>Trametes</taxon>
    </lineage>
</organism>
<feature type="compositionally biased region" description="Pro residues" evidence="1">
    <location>
        <begin position="204"/>
        <end position="221"/>
    </location>
</feature>
<dbReference type="AlphaFoldDB" id="A0A1Y2IIR3"/>
<evidence type="ECO:0000313" key="4">
    <source>
        <dbReference type="Proteomes" id="UP000193067"/>
    </source>
</evidence>
<keyword evidence="2" id="KW-0472">Membrane</keyword>
<keyword evidence="2" id="KW-1133">Transmembrane helix</keyword>
<feature type="compositionally biased region" description="Low complexity" evidence="1">
    <location>
        <begin position="259"/>
        <end position="282"/>
    </location>
</feature>
<feature type="transmembrane region" description="Helical" evidence="2">
    <location>
        <begin position="24"/>
        <end position="48"/>
    </location>
</feature>
<evidence type="ECO:0000313" key="3">
    <source>
        <dbReference type="EMBL" id="OSC99801.1"/>
    </source>
</evidence>
<feature type="compositionally biased region" description="Low complexity" evidence="1">
    <location>
        <begin position="161"/>
        <end position="180"/>
    </location>
</feature>
<keyword evidence="2" id="KW-0812">Transmembrane</keyword>
<feature type="compositionally biased region" description="Pro residues" evidence="1">
    <location>
        <begin position="529"/>
        <end position="560"/>
    </location>
</feature>
<gene>
    <name evidence="3" type="ORF">PYCCODRAFT_1479622</name>
</gene>
<proteinExistence type="predicted"/>
<evidence type="ECO:0000256" key="2">
    <source>
        <dbReference type="SAM" id="Phobius"/>
    </source>
</evidence>
<evidence type="ECO:0000256" key="1">
    <source>
        <dbReference type="SAM" id="MobiDB-lite"/>
    </source>
</evidence>
<name>A0A1Y2IIR3_TRAC3</name>
<protein>
    <submittedName>
        <fullName evidence="3">Uncharacterized protein</fullName>
    </submittedName>
</protein>
<dbReference type="EMBL" id="KZ084124">
    <property type="protein sequence ID" value="OSC99801.1"/>
    <property type="molecule type" value="Genomic_DNA"/>
</dbReference>
<sequence length="659" mass="68843">MAVAAQCANCANDPPQQPQPPPSLGVILGVLGGCALVAIVVAIVVPVVRTRIRRKGSILSAPSLRSYRRVRDADLEQDRAGADENARGLYLPSRRSSIRHQKMSSGPDARPFLLPLLLDPLKPISALTWSDLRSRTGTSTSSDSLSIPMADDDDPARTERTASTSTNRATTSHRSASTRSSTRDRQHVRYDELGRPVISDDAPPTRPALPSPQRSPTPPGLPSKREHGTAKARRASLPLPITPTSPSDPSQPRVSSGMPLLYAPTPAPASTSATAAGATALSRYPSGRPRTGTQKPGMEPVLEDAAADAYAETRSLQLPSPPASPEQPQPHWRPLPSIPLAPPSSSSSTSRRRPSLTTAQSAPTTATMPHRPRSSTGPAIPLTAAFQTSVLRSSTHSSATSSTTRHRYPSIVTSPPPGPSASASGRTRPSSVSVTMTSGSGSSGYLSPESPEMPRPTDAFRRMSTTDIRHRRTTHQHHDQAQSGGGASAEPPQAFLRSTDAARTTQVQPGGFLHGPRAATTTTTTTLSPPGPSFTTPPPHPLSPPALAPTPPRLQTPAHPPVRTHTGSVQLPPPHQGPALVRRKDSPALRPLPVSALIGGPGGSGVAGMSLGGAGSRSRSNSVRSTRTGPPVQLPPLDPVTPLTLSLKGSSEEGGESGR</sequence>
<feature type="compositionally biased region" description="Low complexity" evidence="1">
    <location>
        <begin position="236"/>
        <end position="252"/>
    </location>
</feature>
<feature type="compositionally biased region" description="Low complexity" evidence="1">
    <location>
        <begin position="135"/>
        <end position="146"/>
    </location>
</feature>
<feature type="region of interest" description="Disordered" evidence="1">
    <location>
        <begin position="470"/>
        <end position="492"/>
    </location>
</feature>
<feature type="region of interest" description="Disordered" evidence="1">
    <location>
        <begin position="78"/>
        <end position="106"/>
    </location>
</feature>
<feature type="compositionally biased region" description="Low complexity" evidence="1">
    <location>
        <begin position="616"/>
        <end position="631"/>
    </location>
</feature>
<feature type="compositionally biased region" description="Low complexity" evidence="1">
    <location>
        <begin position="388"/>
        <end position="403"/>
    </location>
</feature>
<keyword evidence="4" id="KW-1185">Reference proteome</keyword>
<dbReference type="STRING" id="1353009.A0A1Y2IIR3"/>